<evidence type="ECO:0000313" key="1">
    <source>
        <dbReference type="EMBL" id="MEJ7137193.1"/>
    </source>
</evidence>
<organism evidence="1 2">
    <name type="scientific">Amphibiibacter pelophylacis</name>
    <dbReference type="NCBI Taxonomy" id="1799477"/>
    <lineage>
        <taxon>Bacteria</taxon>
        <taxon>Pseudomonadati</taxon>
        <taxon>Pseudomonadota</taxon>
        <taxon>Betaproteobacteria</taxon>
        <taxon>Burkholderiales</taxon>
        <taxon>Sphaerotilaceae</taxon>
        <taxon>Amphibiibacter</taxon>
    </lineage>
</organism>
<comment type="caution">
    <text evidence="1">The sequence shown here is derived from an EMBL/GenBank/DDBJ whole genome shotgun (WGS) entry which is preliminary data.</text>
</comment>
<name>A0ACC6NYZ3_9BURK</name>
<dbReference type="Proteomes" id="UP001364695">
    <property type="component" value="Unassembled WGS sequence"/>
</dbReference>
<evidence type="ECO:0000313" key="2">
    <source>
        <dbReference type="Proteomes" id="UP001364695"/>
    </source>
</evidence>
<accession>A0ACC6NYZ3</accession>
<dbReference type="EMBL" id="JAWDIE010000002">
    <property type="protein sequence ID" value="MEJ7137193.1"/>
    <property type="molecule type" value="Genomic_DNA"/>
</dbReference>
<reference evidence="1" key="1">
    <citation type="submission" date="2023-10" db="EMBL/GenBank/DDBJ databases">
        <title>Amphibacter perezi, gen. nov., sp. nov. a novel taxa of the family Comamonadaceae, class Betaproteobacteria isolated from the skin microbiota of Pelophylax perezi from different populations.</title>
        <authorList>
            <person name="Costa S."/>
            <person name="Proenca D.N."/>
            <person name="Lopes I."/>
            <person name="Morais P.V."/>
        </authorList>
    </citation>
    <scope>NUCLEOTIDE SEQUENCE</scope>
    <source>
        <strain evidence="1">SL12-8</strain>
    </source>
</reference>
<keyword evidence="2" id="KW-1185">Reference proteome</keyword>
<proteinExistence type="predicted"/>
<sequence length="158" mass="17986">MRIDQLPEALEKIALSIQLVTSKKIDYVITDAVEADKFPDQIDQILGDDRNGLYVFFSPVDGKIHYVGISNDVVSRFYKHISGGFSWARNGNPAKFPDCSLIREREWLDSEVRELFTNAKFQVKFVIPTEKAVKELLESYLIYYASDSGGKISINVMK</sequence>
<protein>
    <submittedName>
        <fullName evidence="1">GIY-YIG nuclease family protein</fullName>
    </submittedName>
</protein>
<gene>
    <name evidence="1" type="ORF">RV045_01955</name>
</gene>